<evidence type="ECO:0000259" key="2">
    <source>
        <dbReference type="Pfam" id="PF03372"/>
    </source>
</evidence>
<feature type="transmembrane region" description="Helical" evidence="1">
    <location>
        <begin position="69"/>
        <end position="89"/>
    </location>
</feature>
<reference evidence="4" key="1">
    <citation type="journal article" date="2019" name="Int. J. Syst. Evol. Microbiol.">
        <title>The Global Catalogue of Microorganisms (GCM) 10K type strain sequencing project: providing services to taxonomists for standard genome sequencing and annotation.</title>
        <authorList>
            <consortium name="The Broad Institute Genomics Platform"/>
            <consortium name="The Broad Institute Genome Sequencing Center for Infectious Disease"/>
            <person name="Wu L."/>
            <person name="Ma J."/>
        </authorList>
    </citation>
    <scope>NUCLEOTIDE SEQUENCE [LARGE SCALE GENOMIC DNA]</scope>
    <source>
        <strain evidence="4">CGMCC 4.6997</strain>
    </source>
</reference>
<protein>
    <submittedName>
        <fullName evidence="3">Endonuclease/exonuclease/phosphatase family protein</fullName>
    </submittedName>
</protein>
<keyword evidence="1" id="KW-0812">Transmembrane</keyword>
<dbReference type="Gene3D" id="3.60.10.10">
    <property type="entry name" value="Endonuclease/exonuclease/phosphatase"/>
    <property type="match status" value="1"/>
</dbReference>
<accession>A0ABW0NLW5</accession>
<organism evidence="3 4">
    <name type="scientific">Lysinimonas soli</name>
    <dbReference type="NCBI Taxonomy" id="1074233"/>
    <lineage>
        <taxon>Bacteria</taxon>
        <taxon>Bacillati</taxon>
        <taxon>Actinomycetota</taxon>
        <taxon>Actinomycetes</taxon>
        <taxon>Micrococcales</taxon>
        <taxon>Microbacteriaceae</taxon>
        <taxon>Lysinimonas</taxon>
    </lineage>
</organism>
<dbReference type="Pfam" id="PF03372">
    <property type="entry name" value="Exo_endo_phos"/>
    <property type="match status" value="1"/>
</dbReference>
<keyword evidence="3" id="KW-0378">Hydrolase</keyword>
<dbReference type="Proteomes" id="UP001596039">
    <property type="component" value="Unassembled WGS sequence"/>
</dbReference>
<keyword evidence="4" id="KW-1185">Reference proteome</keyword>
<feature type="domain" description="Endonuclease/exonuclease/phosphatase" evidence="2">
    <location>
        <begin position="109"/>
        <end position="328"/>
    </location>
</feature>
<sequence>MARRLLAAATVLIVAAALLVAAWPQPFGLERQAGVAQLVALRGLAAAVAGVGVVALLLIALVSRRARRLTGTVALLLLAFAGVNVAVLATRGSTPAGFQTTAPGDLTVLSWNTLGDAPGAAAIAKLALAQHADVVALPETSAATADAVGGLMRSAGSPMQLLSLSYDHVSKSRTTSLLISTKLGEYRRDDSHGSTPTLPSVVAVPVDGSGPTIVAAHPVSPVPGEMGNWRQGLDWLSQRCGGDTIMAGDFNSTLDHYAGLSVTTATGPGDLGACHDGARAMRSAAAASWPTSLPEQLGAAIDHVMASEGWTFVGFRVVGSEDGAGSDHRPVVAQLRPGA</sequence>
<proteinExistence type="predicted"/>
<keyword evidence="3" id="KW-0255">Endonuclease</keyword>
<comment type="caution">
    <text evidence="3">The sequence shown here is derived from an EMBL/GenBank/DDBJ whole genome shotgun (WGS) entry which is preliminary data.</text>
</comment>
<dbReference type="SUPFAM" id="SSF56219">
    <property type="entry name" value="DNase I-like"/>
    <property type="match status" value="1"/>
</dbReference>
<keyword evidence="1" id="KW-1133">Transmembrane helix</keyword>
<evidence type="ECO:0000313" key="3">
    <source>
        <dbReference type="EMBL" id="MFC5501027.1"/>
    </source>
</evidence>
<evidence type="ECO:0000256" key="1">
    <source>
        <dbReference type="SAM" id="Phobius"/>
    </source>
</evidence>
<dbReference type="GO" id="GO:0004519">
    <property type="term" value="F:endonuclease activity"/>
    <property type="evidence" value="ECO:0007669"/>
    <property type="project" value="UniProtKB-KW"/>
</dbReference>
<dbReference type="InterPro" id="IPR005135">
    <property type="entry name" value="Endo/exonuclease/phosphatase"/>
</dbReference>
<dbReference type="InterPro" id="IPR036691">
    <property type="entry name" value="Endo/exonu/phosph_ase_sf"/>
</dbReference>
<feature type="transmembrane region" description="Helical" evidence="1">
    <location>
        <begin position="40"/>
        <end position="62"/>
    </location>
</feature>
<gene>
    <name evidence="3" type="ORF">ACFPJ4_02100</name>
</gene>
<dbReference type="RefSeq" id="WP_386738633.1">
    <property type="nucleotide sequence ID" value="NZ_JBHSMG010000001.1"/>
</dbReference>
<evidence type="ECO:0000313" key="4">
    <source>
        <dbReference type="Proteomes" id="UP001596039"/>
    </source>
</evidence>
<keyword evidence="3" id="KW-0540">Nuclease</keyword>
<dbReference type="EMBL" id="JBHSMG010000001">
    <property type="protein sequence ID" value="MFC5501027.1"/>
    <property type="molecule type" value="Genomic_DNA"/>
</dbReference>
<name>A0ABW0NLW5_9MICO</name>
<keyword evidence="1" id="KW-0472">Membrane</keyword>